<dbReference type="AlphaFoldDB" id="A0AAW6HPG7"/>
<dbReference type="InterPro" id="IPR029044">
    <property type="entry name" value="Nucleotide-diphossugar_trans"/>
</dbReference>
<proteinExistence type="predicted"/>
<gene>
    <name evidence="1" type="ORF">LNO71_03450</name>
</gene>
<reference evidence="1" key="1">
    <citation type="submission" date="2021-11" db="EMBL/GenBank/DDBJ databases">
        <title>Description of Mycoplasma bradburyaesp. nov.from sea birds: a tribute to a great mycoplasmologist.</title>
        <authorList>
            <person name="Ramirez A.S."/>
            <person name="Poveda C."/>
            <person name="Suarez-Perez A."/>
            <person name="Rosales R.S."/>
            <person name="Dijkman R."/>
            <person name="Feberwee A."/>
            <person name="Spergser J."/>
            <person name="Szostak M.P."/>
            <person name="Ressel L."/>
            <person name="Calabuig P."/>
            <person name="Catania S."/>
            <person name="Gobbo F."/>
            <person name="Timofte D."/>
            <person name="Poveda J.B."/>
        </authorList>
    </citation>
    <scope>NUCLEOTIDE SEQUENCE</scope>
    <source>
        <strain evidence="1">T264</strain>
    </source>
</reference>
<dbReference type="SUPFAM" id="SSF53448">
    <property type="entry name" value="Nucleotide-diphospho-sugar transferases"/>
    <property type="match status" value="1"/>
</dbReference>
<comment type="caution">
    <text evidence="1">The sequence shown here is derived from an EMBL/GenBank/DDBJ whole genome shotgun (WGS) entry which is preliminary data.</text>
</comment>
<accession>A0AAW6HPG7</accession>
<dbReference type="EMBL" id="JAJHZP010000015">
    <property type="protein sequence ID" value="MDC4183675.1"/>
    <property type="molecule type" value="Genomic_DNA"/>
</dbReference>
<evidence type="ECO:0000313" key="1">
    <source>
        <dbReference type="EMBL" id="MDC4183675.1"/>
    </source>
</evidence>
<dbReference type="Proteomes" id="UP001216384">
    <property type="component" value="Unassembled WGS sequence"/>
</dbReference>
<organism evidence="1 2">
    <name type="scientific">Mycoplasma bradburyae</name>
    <dbReference type="NCBI Taxonomy" id="2963128"/>
    <lineage>
        <taxon>Bacteria</taxon>
        <taxon>Bacillati</taxon>
        <taxon>Mycoplasmatota</taxon>
        <taxon>Mollicutes</taxon>
        <taxon>Mycoplasmataceae</taxon>
        <taxon>Mycoplasma</taxon>
    </lineage>
</organism>
<sequence>MKLSFVLYLRNCANNLQQTLDLLKNEETIILLDESVDLTDQILENNNIDKTIIHKEKFRNINNALNYLFEKSLIKTDFYYIVDVRNMINVHLVKSIKDSLVDKCVYFWNLKRYQNTYKPVIFKKLFCENLDFINTVFYKKDIQKLATTSSNEMTYFELLFQHLDEEFNYKYLEHFCSTNEPELFDMKLRKYNAGIEDQLIAFLNKMIEKNQQEYLLHFFENNIDFLKNITKRHLRFEINRKMSLWKIANWNLWNSYQLITKYKPLFKLVKK</sequence>
<name>A0AAW6HPG7_9MOLU</name>
<evidence type="ECO:0008006" key="3">
    <source>
        <dbReference type="Google" id="ProtNLM"/>
    </source>
</evidence>
<evidence type="ECO:0000313" key="2">
    <source>
        <dbReference type="Proteomes" id="UP001216384"/>
    </source>
</evidence>
<dbReference type="RefSeq" id="WP_255045870.1">
    <property type="nucleotide sequence ID" value="NZ_CP101415.1"/>
</dbReference>
<protein>
    <recommendedName>
        <fullName evidence="3">Glycosyltransferase</fullName>
    </recommendedName>
</protein>